<comment type="caution">
    <text evidence="7">The sequence shown here is derived from an EMBL/GenBank/DDBJ whole genome shotgun (WGS) entry which is preliminary data.</text>
</comment>
<sequence>MYGEDFGRLIALSRKKTNFLEDNRKGYVISAMHAGLFVGFGIMLAYTVGGTLNEAGSEFTKIVMGLSFSVALSLVIFAGAELFTSNSLVMASGYLGEEVKVRDVLKIWSVSYIGNFIGSILAAFLYYASGLWRGTAGNYMANYAMNKINVLPNELFIRGILCNILVCLAVWCAYKMKDETAKILMMTLCVYVFFAIGFEHSVANMTLLVIGYLLPHGTVTLGGILYNLLFVTLGNIVGGVLFVAIPYYMISRNKKAH</sequence>
<evidence type="ECO:0000256" key="3">
    <source>
        <dbReference type="ARBA" id="ARBA00022989"/>
    </source>
</evidence>
<dbReference type="InterPro" id="IPR023271">
    <property type="entry name" value="Aquaporin-like"/>
</dbReference>
<dbReference type="PROSITE" id="PS01006">
    <property type="entry name" value="FORMATE_NITRITE_TP_2"/>
    <property type="match status" value="1"/>
</dbReference>
<dbReference type="RefSeq" id="WP_221861498.1">
    <property type="nucleotide sequence ID" value="NZ_JAIKTU010000009.1"/>
</dbReference>
<feature type="transmembrane region" description="Helical" evidence="6">
    <location>
        <begin position="186"/>
        <end position="212"/>
    </location>
</feature>
<dbReference type="PANTHER" id="PTHR30520">
    <property type="entry name" value="FORMATE TRANSPORTER-RELATED"/>
    <property type="match status" value="1"/>
</dbReference>
<evidence type="ECO:0000256" key="1">
    <source>
        <dbReference type="ARBA" id="ARBA00004141"/>
    </source>
</evidence>
<organism evidence="7 8">
    <name type="scientific">Clostridium sardiniense</name>
    <name type="common">Clostridium absonum</name>
    <dbReference type="NCBI Taxonomy" id="29369"/>
    <lineage>
        <taxon>Bacteria</taxon>
        <taxon>Bacillati</taxon>
        <taxon>Bacillota</taxon>
        <taxon>Clostridia</taxon>
        <taxon>Eubacteriales</taxon>
        <taxon>Clostridiaceae</taxon>
        <taxon>Clostridium</taxon>
    </lineage>
</organism>
<keyword evidence="8" id="KW-1185">Reference proteome</keyword>
<keyword evidence="4 6" id="KW-0472">Membrane</keyword>
<evidence type="ECO:0000313" key="7">
    <source>
        <dbReference type="EMBL" id="MBY0756233.1"/>
    </source>
</evidence>
<dbReference type="Proteomes" id="UP001299068">
    <property type="component" value="Unassembled WGS sequence"/>
</dbReference>
<dbReference type="PANTHER" id="PTHR30520:SF8">
    <property type="entry name" value="NITRITE TRANSPORTER NIRC"/>
    <property type="match status" value="1"/>
</dbReference>
<feature type="transmembrane region" description="Helical" evidence="6">
    <location>
        <begin position="107"/>
        <end position="128"/>
    </location>
</feature>
<comment type="similarity">
    <text evidence="5">Belongs to the FNT transporter (TC 1.A.16) family.</text>
</comment>
<dbReference type="EMBL" id="JAIKTU010000009">
    <property type="protein sequence ID" value="MBY0756233.1"/>
    <property type="molecule type" value="Genomic_DNA"/>
</dbReference>
<evidence type="ECO:0000256" key="2">
    <source>
        <dbReference type="ARBA" id="ARBA00022692"/>
    </source>
</evidence>
<evidence type="ECO:0000256" key="5">
    <source>
        <dbReference type="ARBA" id="ARBA00049660"/>
    </source>
</evidence>
<dbReference type="Pfam" id="PF01226">
    <property type="entry name" value="Form_Nir_trans"/>
    <property type="match status" value="1"/>
</dbReference>
<proteinExistence type="inferred from homology"/>
<dbReference type="Gene3D" id="1.20.1080.10">
    <property type="entry name" value="Glycerol uptake facilitator protein"/>
    <property type="match status" value="1"/>
</dbReference>
<keyword evidence="3 6" id="KW-1133">Transmembrane helix</keyword>
<dbReference type="InterPro" id="IPR000292">
    <property type="entry name" value="For/NO2_transpt"/>
</dbReference>
<feature type="transmembrane region" description="Helical" evidence="6">
    <location>
        <begin position="26"/>
        <end position="48"/>
    </location>
</feature>
<evidence type="ECO:0000313" key="8">
    <source>
        <dbReference type="Proteomes" id="UP001299068"/>
    </source>
</evidence>
<gene>
    <name evidence="7" type="ORF">K5V21_12330</name>
</gene>
<comment type="subcellular location">
    <subcellularLocation>
        <location evidence="1">Membrane</location>
        <topology evidence="1">Multi-pass membrane protein</topology>
    </subcellularLocation>
</comment>
<feature type="transmembrane region" description="Helical" evidence="6">
    <location>
        <begin position="155"/>
        <end position="174"/>
    </location>
</feature>
<feature type="transmembrane region" description="Helical" evidence="6">
    <location>
        <begin position="68"/>
        <end position="95"/>
    </location>
</feature>
<accession>A0ABS7KZJ3</accession>
<feature type="transmembrane region" description="Helical" evidence="6">
    <location>
        <begin position="224"/>
        <end position="250"/>
    </location>
</feature>
<evidence type="ECO:0000256" key="6">
    <source>
        <dbReference type="SAM" id="Phobius"/>
    </source>
</evidence>
<name>A0ABS7KZJ3_CLOSR</name>
<evidence type="ECO:0000256" key="4">
    <source>
        <dbReference type="ARBA" id="ARBA00023136"/>
    </source>
</evidence>
<protein>
    <submittedName>
        <fullName evidence="7">Formate/nitrite transporter family protein</fullName>
    </submittedName>
</protein>
<keyword evidence="2 6" id="KW-0812">Transmembrane</keyword>
<dbReference type="InterPro" id="IPR024002">
    <property type="entry name" value="For/NO2_transpt_CS"/>
</dbReference>
<reference evidence="7 8" key="1">
    <citation type="journal article" date="2021" name="Cell Host Microbe">
        <title>in vivo commensal control of Clostridioides difficile virulence.</title>
        <authorList>
            <person name="Girinathan B.P."/>
            <person name="Dibenedetto N."/>
            <person name="Worley J.N."/>
            <person name="Peltier J."/>
            <person name="Arrieta-Ortiz M.L."/>
            <person name="Rupa Christinal Immanuel S."/>
            <person name="Lavin R."/>
            <person name="Delaney M.L."/>
            <person name="Cummins C."/>
            <person name="Hoffmann M."/>
            <person name="Luo Y."/>
            <person name="Gonzalez-Escalona N."/>
            <person name="Allard M."/>
            <person name="Onderdonk A.B."/>
            <person name="Gerber G.K."/>
            <person name="Sonenshein A.L."/>
            <person name="Baliga N."/>
            <person name="Dupuy B."/>
            <person name="Bry L."/>
        </authorList>
    </citation>
    <scope>NUCLEOTIDE SEQUENCE [LARGE SCALE GENOMIC DNA]</scope>
    <source>
        <strain evidence="7 8">DSM 599</strain>
    </source>
</reference>